<dbReference type="PANTHER" id="PTHR37042">
    <property type="entry name" value="OUTER MEMBRANE PROTEIN RV1973"/>
    <property type="match status" value="1"/>
</dbReference>
<accession>A0ABP6QLU1</accession>
<sequence length="156" mass="16217">MTRWIARILLVASLAFLGWAGWTYWQAGGGDSPADRAAALATGTRAVAVLNTLDHTSPQTSVDQWLAITSGPLHDQLGRDGAKASTTSATGTVVAAALSSYDGGTRTARLIASVNVELTPAKGAPSVQRQRFEAQVTKVGSDWKLTSLTAVPVGAR</sequence>
<dbReference type="EMBL" id="BAAAUV010000043">
    <property type="protein sequence ID" value="GAA3240931.1"/>
    <property type="molecule type" value="Genomic_DNA"/>
</dbReference>
<evidence type="ECO:0000256" key="1">
    <source>
        <dbReference type="ARBA" id="ARBA00004370"/>
    </source>
</evidence>
<evidence type="ECO:0000256" key="2">
    <source>
        <dbReference type="ARBA" id="ARBA00023136"/>
    </source>
</evidence>
<comment type="caution">
    <text evidence="3">The sequence shown here is derived from an EMBL/GenBank/DDBJ whole genome shotgun (WGS) entry which is preliminary data.</text>
</comment>
<protein>
    <recommendedName>
        <fullName evidence="5">Mce-associated membrane protein</fullName>
    </recommendedName>
</protein>
<evidence type="ECO:0000313" key="4">
    <source>
        <dbReference type="Proteomes" id="UP001501237"/>
    </source>
</evidence>
<evidence type="ECO:0008006" key="5">
    <source>
        <dbReference type="Google" id="ProtNLM"/>
    </source>
</evidence>
<comment type="subcellular location">
    <subcellularLocation>
        <location evidence="1">Membrane</location>
    </subcellularLocation>
</comment>
<dbReference type="RefSeq" id="WP_344839140.1">
    <property type="nucleotide sequence ID" value="NZ_BAAAUV010000043.1"/>
</dbReference>
<evidence type="ECO:0000313" key="3">
    <source>
        <dbReference type="EMBL" id="GAA3240931.1"/>
    </source>
</evidence>
<keyword evidence="2" id="KW-0472">Membrane</keyword>
<keyword evidence="4" id="KW-1185">Reference proteome</keyword>
<reference evidence="4" key="1">
    <citation type="journal article" date="2019" name="Int. J. Syst. Evol. Microbiol.">
        <title>The Global Catalogue of Microorganisms (GCM) 10K type strain sequencing project: providing services to taxonomists for standard genome sequencing and annotation.</title>
        <authorList>
            <consortium name="The Broad Institute Genomics Platform"/>
            <consortium name="The Broad Institute Genome Sequencing Center for Infectious Disease"/>
            <person name="Wu L."/>
            <person name="Ma J."/>
        </authorList>
    </citation>
    <scope>NUCLEOTIDE SEQUENCE [LARGE SCALE GENOMIC DNA]</scope>
    <source>
        <strain evidence="4">JCM 9377</strain>
    </source>
</reference>
<dbReference type="PANTHER" id="PTHR37042:SF4">
    <property type="entry name" value="OUTER MEMBRANE PROTEIN RV1973"/>
    <property type="match status" value="1"/>
</dbReference>
<proteinExistence type="predicted"/>
<organism evidence="3 4">
    <name type="scientific">Actinocorallia longicatena</name>
    <dbReference type="NCBI Taxonomy" id="111803"/>
    <lineage>
        <taxon>Bacteria</taxon>
        <taxon>Bacillati</taxon>
        <taxon>Actinomycetota</taxon>
        <taxon>Actinomycetes</taxon>
        <taxon>Streptosporangiales</taxon>
        <taxon>Thermomonosporaceae</taxon>
        <taxon>Actinocorallia</taxon>
    </lineage>
</organism>
<name>A0ABP6QLU1_9ACTN</name>
<dbReference type="Proteomes" id="UP001501237">
    <property type="component" value="Unassembled WGS sequence"/>
</dbReference>
<gene>
    <name evidence="3" type="ORF">GCM10010468_77890</name>
</gene>